<sequence length="208" mass="22950">MASPCAERRRARPRDAASLLLYRESSARGVELLMGRRHRDLRFMPGMLVFPGGRVDRADYRAPVAAGLPGDTAAQLGLSARPSLAKALGVCAARELEEETGLRLGGAAPDLSGLAYLTRAITPATFPIRFHARFLLAPAEMALGEMRGSGELEELRFFTPDELAAAPHARITAMIVEEFLRWRQDPARPLIRITGRDSRLPERLRQRP</sequence>
<proteinExistence type="predicted"/>
<comment type="cofactor">
    <cofactor evidence="1">
        <name>Mn(2+)</name>
        <dbReference type="ChEBI" id="CHEBI:29035"/>
    </cofactor>
</comment>
<organism evidence="8 9">
    <name type="scientific">Sabulicella glaciei</name>
    <dbReference type="NCBI Taxonomy" id="2984948"/>
    <lineage>
        <taxon>Bacteria</taxon>
        <taxon>Pseudomonadati</taxon>
        <taxon>Pseudomonadota</taxon>
        <taxon>Alphaproteobacteria</taxon>
        <taxon>Acetobacterales</taxon>
        <taxon>Acetobacteraceae</taxon>
        <taxon>Sabulicella</taxon>
    </lineage>
</organism>
<dbReference type="EMBL" id="JAPFQI010000001">
    <property type="protein sequence ID" value="MCW8084963.1"/>
    <property type="molecule type" value="Genomic_DNA"/>
</dbReference>
<dbReference type="Proteomes" id="UP001526430">
    <property type="component" value="Unassembled WGS sequence"/>
</dbReference>
<dbReference type="PROSITE" id="PS51462">
    <property type="entry name" value="NUDIX"/>
    <property type="match status" value="1"/>
</dbReference>
<gene>
    <name evidence="8" type="ORF">OF850_04940</name>
</gene>
<evidence type="ECO:0000256" key="6">
    <source>
        <dbReference type="ARBA" id="ARBA00023211"/>
    </source>
</evidence>
<comment type="caution">
    <text evidence="8">The sequence shown here is derived from an EMBL/GenBank/DDBJ whole genome shotgun (WGS) entry which is preliminary data.</text>
</comment>
<keyword evidence="6" id="KW-0464">Manganese</keyword>
<evidence type="ECO:0000313" key="9">
    <source>
        <dbReference type="Proteomes" id="UP001526430"/>
    </source>
</evidence>
<evidence type="ECO:0000259" key="7">
    <source>
        <dbReference type="PROSITE" id="PS51462"/>
    </source>
</evidence>
<evidence type="ECO:0000256" key="3">
    <source>
        <dbReference type="ARBA" id="ARBA00022723"/>
    </source>
</evidence>
<accession>A0ABT3NS23</accession>
<keyword evidence="9" id="KW-1185">Reference proteome</keyword>
<feature type="domain" description="Nudix hydrolase" evidence="7">
    <location>
        <begin position="12"/>
        <end position="180"/>
    </location>
</feature>
<evidence type="ECO:0000313" key="8">
    <source>
        <dbReference type="EMBL" id="MCW8084963.1"/>
    </source>
</evidence>
<dbReference type="InterPro" id="IPR000086">
    <property type="entry name" value="NUDIX_hydrolase_dom"/>
</dbReference>
<dbReference type="PANTHER" id="PTHR12318:SF0">
    <property type="entry name" value="ACYL-COENZYME A DIPHOSPHATASE NUDT19"/>
    <property type="match status" value="1"/>
</dbReference>
<dbReference type="RefSeq" id="WP_301588762.1">
    <property type="nucleotide sequence ID" value="NZ_JAPFQI010000001.1"/>
</dbReference>
<dbReference type="Pfam" id="PF00293">
    <property type="entry name" value="NUDIX"/>
    <property type="match status" value="1"/>
</dbReference>
<dbReference type="PANTHER" id="PTHR12318">
    <property type="entry name" value="TESTOSTERONE-REGULATED PROTEIN RP2"/>
    <property type="match status" value="1"/>
</dbReference>
<name>A0ABT3NS23_9PROT</name>
<evidence type="ECO:0000256" key="1">
    <source>
        <dbReference type="ARBA" id="ARBA00001936"/>
    </source>
</evidence>
<dbReference type="GO" id="GO:0016787">
    <property type="term" value="F:hydrolase activity"/>
    <property type="evidence" value="ECO:0007669"/>
    <property type="project" value="UniProtKB-KW"/>
</dbReference>
<protein>
    <submittedName>
        <fullName evidence="8">NUDIX hydrolase</fullName>
    </submittedName>
</protein>
<dbReference type="CDD" id="cd18870">
    <property type="entry name" value="NUDIX_AcylCoAdiphos_Nudt19"/>
    <property type="match status" value="1"/>
</dbReference>
<evidence type="ECO:0000256" key="4">
    <source>
        <dbReference type="ARBA" id="ARBA00022801"/>
    </source>
</evidence>
<comment type="cofactor">
    <cofactor evidence="2">
        <name>Mg(2+)</name>
        <dbReference type="ChEBI" id="CHEBI:18420"/>
    </cofactor>
</comment>
<dbReference type="InterPro" id="IPR039121">
    <property type="entry name" value="NUDT19"/>
</dbReference>
<reference evidence="8 9" key="1">
    <citation type="submission" date="2022-10" db="EMBL/GenBank/DDBJ databases">
        <title>Roseococcus glaciei nov., sp. nov., isolated from glacier.</title>
        <authorList>
            <person name="Liu Q."/>
            <person name="Xin Y.-H."/>
        </authorList>
    </citation>
    <scope>NUCLEOTIDE SEQUENCE [LARGE SCALE GENOMIC DNA]</scope>
    <source>
        <strain evidence="8 9">MDT2-1-1</strain>
    </source>
</reference>
<keyword evidence="4 8" id="KW-0378">Hydrolase</keyword>
<dbReference type="Gene3D" id="3.90.79.10">
    <property type="entry name" value="Nucleoside Triphosphate Pyrophosphohydrolase"/>
    <property type="match status" value="2"/>
</dbReference>
<dbReference type="InterPro" id="IPR015797">
    <property type="entry name" value="NUDIX_hydrolase-like_dom_sf"/>
</dbReference>
<dbReference type="SUPFAM" id="SSF55811">
    <property type="entry name" value="Nudix"/>
    <property type="match status" value="1"/>
</dbReference>
<keyword evidence="3" id="KW-0479">Metal-binding</keyword>
<evidence type="ECO:0000256" key="2">
    <source>
        <dbReference type="ARBA" id="ARBA00001946"/>
    </source>
</evidence>
<evidence type="ECO:0000256" key="5">
    <source>
        <dbReference type="ARBA" id="ARBA00022842"/>
    </source>
</evidence>
<keyword evidence="5" id="KW-0460">Magnesium</keyword>